<evidence type="ECO:0000256" key="2">
    <source>
        <dbReference type="ARBA" id="ARBA00007805"/>
    </source>
</evidence>
<feature type="binding site" evidence="7">
    <location>
        <position position="231"/>
    </location>
    <ligand>
        <name>L-ornithine</name>
        <dbReference type="ChEBI" id="CHEBI:46911"/>
    </ligand>
</feature>
<dbReference type="PRINTS" id="PR00102">
    <property type="entry name" value="OTCASE"/>
</dbReference>
<dbReference type="GO" id="GO:0042450">
    <property type="term" value="P:L-arginine biosynthetic process via ornithine"/>
    <property type="evidence" value="ECO:0007669"/>
    <property type="project" value="UniProtKB-UniRule"/>
</dbReference>
<evidence type="ECO:0000256" key="7">
    <source>
        <dbReference type="HAMAP-Rule" id="MF_01109"/>
    </source>
</evidence>
<feature type="binding site" evidence="7">
    <location>
        <begin position="235"/>
        <end position="236"/>
    </location>
    <ligand>
        <name>L-ornithine</name>
        <dbReference type="ChEBI" id="CHEBI:46911"/>
    </ligand>
</feature>
<feature type="binding site" evidence="7">
    <location>
        <begin position="132"/>
        <end position="135"/>
    </location>
    <ligand>
        <name>carbamoyl phosphate</name>
        <dbReference type="ChEBI" id="CHEBI:58228"/>
    </ligand>
</feature>
<dbReference type="FunFam" id="3.40.50.1370:FF:000008">
    <property type="entry name" value="Ornithine carbamoyltransferase"/>
    <property type="match status" value="1"/>
</dbReference>
<dbReference type="GO" id="GO:0019240">
    <property type="term" value="P:citrulline biosynthetic process"/>
    <property type="evidence" value="ECO:0007669"/>
    <property type="project" value="TreeGrafter"/>
</dbReference>
<dbReference type="AlphaFoldDB" id="U1RAA4"/>
<dbReference type="Pfam" id="PF02729">
    <property type="entry name" value="OTCace_N"/>
    <property type="match status" value="1"/>
</dbReference>
<evidence type="ECO:0000259" key="9">
    <source>
        <dbReference type="Pfam" id="PF02729"/>
    </source>
</evidence>
<feature type="binding site" evidence="7">
    <location>
        <position position="105"/>
    </location>
    <ligand>
        <name>carbamoyl phosphate</name>
        <dbReference type="ChEBI" id="CHEBI:58228"/>
    </ligand>
</feature>
<comment type="pathway">
    <text evidence="1">Amino-acid biosynthesis; L-arginine biosynthesis; L-arginine from L-ornithine and carbamoyl phosphate: step 1/3.</text>
</comment>
<dbReference type="NCBIfam" id="TIGR00658">
    <property type="entry name" value="orni_carb_tr"/>
    <property type="match status" value="1"/>
</dbReference>
<dbReference type="GO" id="GO:0004585">
    <property type="term" value="F:ornithine carbamoyltransferase activity"/>
    <property type="evidence" value="ECO:0007669"/>
    <property type="project" value="UniProtKB-UniRule"/>
</dbReference>
<evidence type="ECO:0000256" key="4">
    <source>
        <dbReference type="ARBA" id="ARBA00016634"/>
    </source>
</evidence>
<dbReference type="PANTHER" id="PTHR45753:SF3">
    <property type="entry name" value="ORNITHINE TRANSCARBAMYLASE, MITOCHONDRIAL"/>
    <property type="match status" value="1"/>
</dbReference>
<dbReference type="InterPro" id="IPR006132">
    <property type="entry name" value="Asp/Orn_carbamoyltranf_P-bd"/>
</dbReference>
<dbReference type="Pfam" id="PF00185">
    <property type="entry name" value="OTCace"/>
    <property type="match status" value="1"/>
</dbReference>
<dbReference type="InterPro" id="IPR006131">
    <property type="entry name" value="Asp_carbamoyltransf_Asp/Orn-bd"/>
</dbReference>
<comment type="subcellular location">
    <subcellularLocation>
        <location evidence="7">Cytoplasm</location>
    </subcellularLocation>
</comment>
<sequence length="325" mass="35574">MMAGTLRHLLRDDDLNHDEQKTILKLGLAFRNNRYLSRPFEGPQSVAVLFDKPSTRTRSSFATGVVELGGYPLIIDKDGSQLGRGEPVADTSRVLTRMTSAIVWRTFGQDRIEEMAKYATVPVVNALTDDFHPCQVLADLMTIAQHQGGVDTLQGKTIAYLGDAANNMSHSYVLAGAVAGMHVRVAGPQGFLPRADILADAQRIAAENGGSILVTTDPREAVHDADCVFTDTWVSMGEESEYQLRSKPFVPYQVNDELMQLAKPTALFQHCLPAYRGKEVTASVIDGPQSVVWDEAENRLHAQKAVLTWLIAQQRDDASLLAGIA</sequence>
<reference evidence="10 11" key="1">
    <citation type="submission" date="2013-08" db="EMBL/GenBank/DDBJ databases">
        <authorList>
            <person name="Weinstock G."/>
            <person name="Sodergren E."/>
            <person name="Wylie T."/>
            <person name="Fulton L."/>
            <person name="Fulton R."/>
            <person name="Fronick C."/>
            <person name="O'Laughlin M."/>
            <person name="Godfrey J."/>
            <person name="Miner T."/>
            <person name="Herter B."/>
            <person name="Appelbaum E."/>
            <person name="Cordes M."/>
            <person name="Lek S."/>
            <person name="Wollam A."/>
            <person name="Pepin K.H."/>
            <person name="Palsikar V.B."/>
            <person name="Mitreva M."/>
            <person name="Wilson R.K."/>
        </authorList>
    </citation>
    <scope>NUCLEOTIDE SEQUENCE [LARGE SCALE GENOMIC DNA]</scope>
    <source>
        <strain evidence="10 11">F0580</strain>
    </source>
</reference>
<dbReference type="PANTHER" id="PTHR45753">
    <property type="entry name" value="ORNITHINE CARBAMOYLTRANSFERASE, MITOCHONDRIAL"/>
    <property type="match status" value="1"/>
</dbReference>
<dbReference type="PROSITE" id="PS00097">
    <property type="entry name" value="CARBAMOYLTRANSFERASE"/>
    <property type="match status" value="1"/>
</dbReference>
<evidence type="ECO:0000256" key="1">
    <source>
        <dbReference type="ARBA" id="ARBA00004975"/>
    </source>
</evidence>
<dbReference type="HAMAP" id="MF_01109">
    <property type="entry name" value="OTCase"/>
    <property type="match status" value="1"/>
</dbReference>
<evidence type="ECO:0000313" key="10">
    <source>
        <dbReference type="EMBL" id="ERH30941.1"/>
    </source>
</evidence>
<evidence type="ECO:0000256" key="5">
    <source>
        <dbReference type="ARBA" id="ARBA00022679"/>
    </source>
</evidence>
<protein>
    <recommendedName>
        <fullName evidence="4 7">Ornithine carbamoyltransferase</fullName>
        <shortName evidence="7">OTCase</shortName>
        <ecNumber evidence="3 7">2.1.3.3</ecNumber>
    </recommendedName>
</protein>
<dbReference type="InterPro" id="IPR006130">
    <property type="entry name" value="Asp/Orn_carbamoylTrfase"/>
</dbReference>
<dbReference type="InterPro" id="IPR002292">
    <property type="entry name" value="Orn/put_carbamltrans"/>
</dbReference>
<dbReference type="EMBL" id="AWSI01000021">
    <property type="protein sequence ID" value="ERH30941.1"/>
    <property type="molecule type" value="Genomic_DNA"/>
</dbReference>
<dbReference type="GO" id="GO:0005737">
    <property type="term" value="C:cytoplasm"/>
    <property type="evidence" value="ECO:0007669"/>
    <property type="project" value="UniProtKB-SubCell"/>
</dbReference>
<organism evidence="10 11">
    <name type="scientific">Alloscardovia omnicolens F0580</name>
    <dbReference type="NCBI Taxonomy" id="1321816"/>
    <lineage>
        <taxon>Bacteria</taxon>
        <taxon>Bacillati</taxon>
        <taxon>Actinomycetota</taxon>
        <taxon>Actinomycetes</taxon>
        <taxon>Bifidobacteriales</taxon>
        <taxon>Bifidobacteriaceae</taxon>
        <taxon>Alloscardovia</taxon>
    </lineage>
</organism>
<evidence type="ECO:0000256" key="3">
    <source>
        <dbReference type="ARBA" id="ARBA00013007"/>
    </source>
</evidence>
<feature type="binding site" evidence="7">
    <location>
        <begin position="54"/>
        <end position="57"/>
    </location>
    <ligand>
        <name>carbamoyl phosphate</name>
        <dbReference type="ChEBI" id="CHEBI:58228"/>
    </ligand>
</feature>
<evidence type="ECO:0000256" key="6">
    <source>
        <dbReference type="ARBA" id="ARBA00048772"/>
    </source>
</evidence>
<comment type="catalytic activity">
    <reaction evidence="6 7">
        <text>carbamoyl phosphate + L-ornithine = L-citrulline + phosphate + H(+)</text>
        <dbReference type="Rhea" id="RHEA:19513"/>
        <dbReference type="ChEBI" id="CHEBI:15378"/>
        <dbReference type="ChEBI" id="CHEBI:43474"/>
        <dbReference type="ChEBI" id="CHEBI:46911"/>
        <dbReference type="ChEBI" id="CHEBI:57743"/>
        <dbReference type="ChEBI" id="CHEBI:58228"/>
        <dbReference type="EC" id="2.1.3.3"/>
    </reaction>
</comment>
<name>U1RAA4_9BIFI</name>
<accession>U1RAA4</accession>
<comment type="similarity">
    <text evidence="2 7">Belongs to the aspartate/ornithine carbamoyltransferase superfamily. OTCase family.</text>
</comment>
<evidence type="ECO:0000313" key="11">
    <source>
        <dbReference type="Proteomes" id="UP000016519"/>
    </source>
</evidence>
<dbReference type="Gene3D" id="3.40.50.1370">
    <property type="entry name" value="Aspartate/ornithine carbamoyltransferase"/>
    <property type="match status" value="2"/>
</dbReference>
<feature type="domain" description="Aspartate/ornithine carbamoyltransferase Asp/Orn-binding" evidence="8">
    <location>
        <begin position="154"/>
        <end position="310"/>
    </location>
</feature>
<gene>
    <name evidence="10" type="ORF">HMPREF9244_00889</name>
</gene>
<proteinExistence type="inferred from homology"/>
<dbReference type="Proteomes" id="UP000016519">
    <property type="component" value="Unassembled WGS sequence"/>
</dbReference>
<keyword evidence="7" id="KW-0963">Cytoplasm</keyword>
<keyword evidence="5 7" id="KW-0808">Transferase</keyword>
<dbReference type="EC" id="2.1.3.3" evidence="3 7"/>
<dbReference type="HOGENOM" id="CLU_043846_3_2_11"/>
<feature type="binding site" evidence="7">
    <location>
        <position position="81"/>
    </location>
    <ligand>
        <name>carbamoyl phosphate</name>
        <dbReference type="ChEBI" id="CHEBI:58228"/>
    </ligand>
</feature>
<feature type="binding site" evidence="7">
    <location>
        <position position="299"/>
    </location>
    <ligand>
        <name>carbamoyl phosphate</name>
        <dbReference type="ChEBI" id="CHEBI:58228"/>
    </ligand>
</feature>
<dbReference type="NCBIfam" id="NF001986">
    <property type="entry name" value="PRK00779.1"/>
    <property type="match status" value="1"/>
</dbReference>
<dbReference type="InterPro" id="IPR024904">
    <property type="entry name" value="OTCase_ArgI"/>
</dbReference>
<feature type="domain" description="Aspartate/ornithine carbamoyltransferase carbamoyl-P binding" evidence="9">
    <location>
        <begin position="7"/>
        <end position="144"/>
    </location>
</feature>
<evidence type="ECO:0000259" key="8">
    <source>
        <dbReference type="Pfam" id="PF00185"/>
    </source>
</evidence>
<dbReference type="STRING" id="419015.HMPREF3214_00652"/>
<comment type="caution">
    <text evidence="10">The sequence shown here is derived from an EMBL/GenBank/DDBJ whole genome shotgun (WGS) entry which is preliminary data.</text>
</comment>
<dbReference type="PATRIC" id="fig|1321816.3.peg.791"/>
<dbReference type="SUPFAM" id="SSF53671">
    <property type="entry name" value="Aspartate/ornithine carbamoyltransferase"/>
    <property type="match status" value="1"/>
</dbReference>
<dbReference type="InterPro" id="IPR036901">
    <property type="entry name" value="Asp/Orn_carbamoylTrfase_sf"/>
</dbReference>
<dbReference type="PRINTS" id="PR00100">
    <property type="entry name" value="AOTCASE"/>
</dbReference>
<feature type="binding site" evidence="7">
    <location>
        <position position="167"/>
    </location>
    <ligand>
        <name>L-ornithine</name>
        <dbReference type="ChEBI" id="CHEBI:46911"/>
    </ligand>
</feature>
<feature type="binding site" evidence="7">
    <location>
        <begin position="271"/>
        <end position="272"/>
    </location>
    <ligand>
        <name>carbamoyl phosphate</name>
        <dbReference type="ChEBI" id="CHEBI:58228"/>
    </ligand>
</feature>
<keyword evidence="11" id="KW-1185">Reference proteome</keyword>
<dbReference type="GO" id="GO:0016597">
    <property type="term" value="F:amino acid binding"/>
    <property type="evidence" value="ECO:0007669"/>
    <property type="project" value="InterPro"/>
</dbReference>